<dbReference type="InterPro" id="IPR029063">
    <property type="entry name" value="SAM-dependent_MTases_sf"/>
</dbReference>
<comment type="caution">
    <text evidence="7">The sequence shown here is derived from an EMBL/GenBank/DDBJ whole genome shotgun (WGS) entry which is preliminary data.</text>
</comment>
<evidence type="ECO:0000313" key="7">
    <source>
        <dbReference type="EMBL" id="OIV36522.1"/>
    </source>
</evidence>
<keyword evidence="2" id="KW-0489">Methyltransferase</keyword>
<dbReference type="GO" id="GO:0032259">
    <property type="term" value="P:methylation"/>
    <property type="evidence" value="ECO:0007669"/>
    <property type="project" value="UniProtKB-KW"/>
</dbReference>
<dbReference type="EC" id="2.1.1.72" evidence="1"/>
<evidence type="ECO:0000259" key="5">
    <source>
        <dbReference type="Pfam" id="PF02384"/>
    </source>
</evidence>
<dbReference type="PANTHER" id="PTHR33841">
    <property type="entry name" value="DNA METHYLTRANSFERASE YEEA-RELATED"/>
    <property type="match status" value="1"/>
</dbReference>
<proteinExistence type="predicted"/>
<keyword evidence="3" id="KW-0808">Transferase</keyword>
<evidence type="ECO:0000256" key="3">
    <source>
        <dbReference type="ARBA" id="ARBA00022679"/>
    </source>
</evidence>
<reference evidence="7 8" key="1">
    <citation type="submission" date="2016-10" db="EMBL/GenBank/DDBJ databases">
        <title>Genome sequence of Streptomyces gilvigriseus MUSC 26.</title>
        <authorList>
            <person name="Lee L.-H."/>
            <person name="Ser H.-L."/>
        </authorList>
    </citation>
    <scope>NUCLEOTIDE SEQUENCE [LARGE SCALE GENOMIC DNA]</scope>
    <source>
        <strain evidence="7 8">MUSC 26</strain>
    </source>
</reference>
<evidence type="ECO:0000259" key="6">
    <source>
        <dbReference type="Pfam" id="PF18135"/>
    </source>
</evidence>
<organism evidence="7 8">
    <name type="scientific">Mangrovactinospora gilvigrisea</name>
    <dbReference type="NCBI Taxonomy" id="1428644"/>
    <lineage>
        <taxon>Bacteria</taxon>
        <taxon>Bacillati</taxon>
        <taxon>Actinomycetota</taxon>
        <taxon>Actinomycetes</taxon>
        <taxon>Kitasatosporales</taxon>
        <taxon>Streptomycetaceae</taxon>
        <taxon>Mangrovactinospora</taxon>
    </lineage>
</organism>
<comment type="catalytic activity">
    <reaction evidence="4">
        <text>a 2'-deoxyadenosine in DNA + S-adenosyl-L-methionine = an N(6)-methyl-2'-deoxyadenosine in DNA + S-adenosyl-L-homocysteine + H(+)</text>
        <dbReference type="Rhea" id="RHEA:15197"/>
        <dbReference type="Rhea" id="RHEA-COMP:12418"/>
        <dbReference type="Rhea" id="RHEA-COMP:12419"/>
        <dbReference type="ChEBI" id="CHEBI:15378"/>
        <dbReference type="ChEBI" id="CHEBI:57856"/>
        <dbReference type="ChEBI" id="CHEBI:59789"/>
        <dbReference type="ChEBI" id="CHEBI:90615"/>
        <dbReference type="ChEBI" id="CHEBI:90616"/>
        <dbReference type="EC" id="2.1.1.72"/>
    </reaction>
</comment>
<dbReference type="EMBL" id="MLCF01000088">
    <property type="protein sequence ID" value="OIV36522.1"/>
    <property type="molecule type" value="Genomic_DNA"/>
</dbReference>
<protein>
    <recommendedName>
        <fullName evidence="1">site-specific DNA-methyltransferase (adenine-specific)</fullName>
        <ecNumber evidence="1">2.1.1.72</ecNumber>
    </recommendedName>
</protein>
<dbReference type="AlphaFoldDB" id="A0A1J7CA48"/>
<dbReference type="InterPro" id="IPR041635">
    <property type="entry name" value="Type_ISP_LLaBIII_C"/>
</dbReference>
<feature type="domain" description="DNA methylase adenine-specific" evidence="5">
    <location>
        <begin position="309"/>
        <end position="466"/>
    </location>
</feature>
<evidence type="ECO:0000256" key="1">
    <source>
        <dbReference type="ARBA" id="ARBA00011900"/>
    </source>
</evidence>
<dbReference type="Pfam" id="PF18135">
    <property type="entry name" value="Type_ISP_C"/>
    <property type="match status" value="1"/>
</dbReference>
<dbReference type="Gene3D" id="3.40.50.150">
    <property type="entry name" value="Vaccinia Virus protein VP39"/>
    <property type="match status" value="1"/>
</dbReference>
<accession>A0A1J7CA48</accession>
<dbReference type="STRING" id="1428644.BIV57_15820"/>
<keyword evidence="8" id="KW-1185">Reference proteome</keyword>
<evidence type="ECO:0000313" key="8">
    <source>
        <dbReference type="Proteomes" id="UP000243342"/>
    </source>
</evidence>
<dbReference type="GO" id="GO:0003677">
    <property type="term" value="F:DNA binding"/>
    <property type="evidence" value="ECO:0007669"/>
    <property type="project" value="InterPro"/>
</dbReference>
<gene>
    <name evidence="7" type="ORF">BIV57_15820</name>
</gene>
<dbReference type="GO" id="GO:0009007">
    <property type="term" value="F:site-specific DNA-methyltransferase (adenine-specific) activity"/>
    <property type="evidence" value="ECO:0007669"/>
    <property type="project" value="UniProtKB-EC"/>
</dbReference>
<dbReference type="Proteomes" id="UP000243342">
    <property type="component" value="Unassembled WGS sequence"/>
</dbReference>
<sequence>MPAGGGFSDRLSAAVAEFGHVLRTKYRGSGNPEDQLRGPFENLMRSVGDALGLPVALIGEVPLVDLRARPDYEVLVGGASVGYVELKQPGTGGDPAEFSGRNAEQWAKLSLLPNVLVSDGDSWSVHRGGRRIGPVARMRGSVRTAGRRLAPADGELARVVQDFLLWHPTPPRTVGQLVLSAARLCKLLCSEVAYALAQERVGARPRVFRGLADDWRALLFPDTTDAEFADQFAQTIVFSLLQARFEGIVFEGEDLHGIATKLAKKHALMGKALEILTADTEPGLSTTLSALLRVVEPIEWSLLDDGSGDAVLRLYEEFLQIYDPQLRKQTGSYYTDHRVVAAMTRITNDVLRERLGIHEGLASRDVVTIDPAMGTGTFLLQVLKKAAEIITDEEGDGAVGPRLREMVGSRLIGFEKQAGPFAVAEVRTHSFLRDHRSTAPASGLQLYLTDTLDDPEDNFGWLAQAVQLIAESRRQANRIKREVPVMVVLGNPPHDVVPRGAGKWIECGSPQSDEPPPIDAFRLEGNGRHESKMSNMYVYFWRWATRKVFDLHQDSSFGVVTLISPRAWINGPGFAGMRRYLREVADEGWIIDISPEGQRSSNRTRIFPAVAQELCIAIFARWKSHPAHGPVTPAQVHRLRIEGSREEKIERLSRLTLDDSAWRTSMSGSTEPFVPAASGLWASSPALADLMPWSSRGVTPGRMWVYAPDKDTLTRRWNRFLSASRDDRRLLFGEARDRTIDSVVQPLPGMPSHEGVTLAQEYRPHLAPVRVGYRSFDRQWIIPDHRLMVVGRPDLWFVRGDRQVYIVEQNAHPVHGGPGLVFTEAIPDMHHYDGRSGCTRPLYRDAAGTNPNVAPGLLEFLSRRLETPITAENLLAYVAAVTAHPAFTQRFRTDLVHGGVRVPLTADKGLWRRAVDLGERVLWLHTFGQRYVAPDGGRPYGSPRLPKSLRPTCEEGISDAREDMPERMFYEDESRSLGIGTGRVAGVAPAVRNYTVSKMNVLDRWFGYRRKDPAGRRRLPLDRISSPFWPTEWTTELLQLLNVLGLLVQEEAGQAALLAEVCLGPLLKVDDLEVAGIVPSPPAVRRGPRRDPPGQGVLFGT</sequence>
<dbReference type="InterPro" id="IPR050953">
    <property type="entry name" value="N4_N6_ade-DNA_methylase"/>
</dbReference>
<dbReference type="PRINTS" id="PR00507">
    <property type="entry name" value="N12N6MTFRASE"/>
</dbReference>
<feature type="domain" description="Type ISP restriction-modification enzyme LLaBIII C-terminal specificity" evidence="6">
    <location>
        <begin position="689"/>
        <end position="1040"/>
    </location>
</feature>
<evidence type="ECO:0000256" key="4">
    <source>
        <dbReference type="ARBA" id="ARBA00047942"/>
    </source>
</evidence>
<evidence type="ECO:0000256" key="2">
    <source>
        <dbReference type="ARBA" id="ARBA00022603"/>
    </source>
</evidence>
<dbReference type="SUPFAM" id="SSF53335">
    <property type="entry name" value="S-adenosyl-L-methionine-dependent methyltransferases"/>
    <property type="match status" value="1"/>
</dbReference>
<dbReference type="InterPro" id="IPR003356">
    <property type="entry name" value="DNA_methylase_A-5"/>
</dbReference>
<dbReference type="GO" id="GO:0008170">
    <property type="term" value="F:N-methyltransferase activity"/>
    <property type="evidence" value="ECO:0007669"/>
    <property type="project" value="InterPro"/>
</dbReference>
<dbReference type="PANTHER" id="PTHR33841:SF1">
    <property type="entry name" value="DNA METHYLTRANSFERASE A"/>
    <property type="match status" value="1"/>
</dbReference>
<name>A0A1J7CA48_9ACTN</name>
<dbReference type="Pfam" id="PF02384">
    <property type="entry name" value="N6_Mtase"/>
    <property type="match status" value="1"/>
</dbReference>